<keyword evidence="5" id="KW-1185">Reference proteome</keyword>
<dbReference type="InterPro" id="IPR036452">
    <property type="entry name" value="Ribo_hydro-like"/>
</dbReference>
<dbReference type="PANTHER" id="PTHR46190:SF1">
    <property type="entry name" value="SI:CH211-201H21.5"/>
    <property type="match status" value="1"/>
</dbReference>
<dbReference type="Gene3D" id="3.90.245.10">
    <property type="entry name" value="Ribonucleoside hydrolase-like"/>
    <property type="match status" value="1"/>
</dbReference>
<dbReference type="Pfam" id="PF01156">
    <property type="entry name" value="IU_nuc_hydro"/>
    <property type="match status" value="1"/>
</dbReference>
<proteinExistence type="inferred from homology"/>
<dbReference type="AlphaFoldDB" id="A0A4Z1PBW5"/>
<dbReference type="STRING" id="86259.A0A4Z1PBW5"/>
<evidence type="ECO:0000313" key="5">
    <source>
        <dbReference type="Proteomes" id="UP000298493"/>
    </source>
</evidence>
<accession>A0A4Z1PBW5</accession>
<name>A0A4Z1PBW5_9PEZI</name>
<evidence type="ECO:0000256" key="1">
    <source>
        <dbReference type="ARBA" id="ARBA00009176"/>
    </source>
</evidence>
<protein>
    <submittedName>
        <fullName evidence="4">Inosine-uridine preferring nucleoside hydrolase</fullName>
    </submittedName>
</protein>
<keyword evidence="4" id="KW-0378">Hydrolase</keyword>
<feature type="chain" id="PRO_5021205797" evidence="2">
    <location>
        <begin position="19"/>
        <end position="420"/>
    </location>
</feature>
<organism evidence="4 5">
    <name type="scientific">Venturia nashicola</name>
    <dbReference type="NCBI Taxonomy" id="86259"/>
    <lineage>
        <taxon>Eukaryota</taxon>
        <taxon>Fungi</taxon>
        <taxon>Dikarya</taxon>
        <taxon>Ascomycota</taxon>
        <taxon>Pezizomycotina</taxon>
        <taxon>Dothideomycetes</taxon>
        <taxon>Pleosporomycetidae</taxon>
        <taxon>Venturiales</taxon>
        <taxon>Venturiaceae</taxon>
        <taxon>Venturia</taxon>
    </lineage>
</organism>
<comment type="caution">
    <text evidence="4">The sequence shown here is derived from an EMBL/GenBank/DDBJ whole genome shotgun (WGS) entry which is preliminary data.</text>
</comment>
<dbReference type="InterPro" id="IPR052775">
    <property type="entry name" value="IUN_hydrolase"/>
</dbReference>
<gene>
    <name evidence="4" type="ORF">E6O75_ATG06554</name>
</gene>
<dbReference type="PANTHER" id="PTHR46190">
    <property type="entry name" value="SI:CH211-201H21.5-RELATED"/>
    <property type="match status" value="1"/>
</dbReference>
<dbReference type="InterPro" id="IPR001910">
    <property type="entry name" value="Inosine/uridine_hydrolase_dom"/>
</dbReference>
<dbReference type="Proteomes" id="UP000298493">
    <property type="component" value="Unassembled WGS sequence"/>
</dbReference>
<feature type="domain" description="Inosine/uridine-preferring nucleoside hydrolase" evidence="3">
    <location>
        <begin position="35"/>
        <end position="361"/>
    </location>
</feature>
<comment type="similarity">
    <text evidence="1">Belongs to the IUNH family.</text>
</comment>
<reference evidence="4 5" key="1">
    <citation type="submission" date="2019-04" db="EMBL/GenBank/DDBJ databases">
        <title>High contiguity whole genome sequence and gene annotation resource for two Venturia nashicola isolates.</title>
        <authorList>
            <person name="Prokchorchik M."/>
            <person name="Won K."/>
            <person name="Lee Y."/>
            <person name="Choi E.D."/>
            <person name="Segonzac C."/>
            <person name="Sohn K.H."/>
        </authorList>
    </citation>
    <scope>NUCLEOTIDE SEQUENCE [LARGE SCALE GENOMIC DNA]</scope>
    <source>
        <strain evidence="4 5">PRI2</strain>
    </source>
</reference>
<feature type="signal peptide" evidence="2">
    <location>
        <begin position="1"/>
        <end position="18"/>
    </location>
</feature>
<sequence length="420" mass="46024">MKVLQTVGFALTAASVSASYLPQRNTSNSGKRFAILDNDWSATGFIPMLITQKSDIEILALTSSTSDSWQKQCAYHALATLEIGNLSCIPVYEGATYPLINTYERFQAWEMIHGVLPWEGVFAHYNATAESLGSDPTADSSNANRVTASAFLEGYPNTTTAANKSAAAFMIEQVHKYPGQVSIYAAGALTNIALAVRLDDQFAALAKELIIMGGYLDANLIQATGTVNQADISSDINLMIDPESAKIAITASFPSITIAGNVANQVLSTQDFLDEIYQVQNPYTKLIYDHYGTIFPFWDETAAAIMVDPTLATNTSVVYLDVDTAYGSPNYGNIHVYQKALMPPNVREVNYVNSIDATRFKKMLKEAVQYPGTCYEWFRQRCRRCTTHLNLGGSEKEHCKNMCCNHGDDPRPATTKDTVG</sequence>
<evidence type="ECO:0000313" key="4">
    <source>
        <dbReference type="EMBL" id="TID18478.1"/>
    </source>
</evidence>
<dbReference type="SUPFAM" id="SSF53590">
    <property type="entry name" value="Nucleoside hydrolase"/>
    <property type="match status" value="1"/>
</dbReference>
<keyword evidence="2" id="KW-0732">Signal</keyword>
<evidence type="ECO:0000256" key="2">
    <source>
        <dbReference type="SAM" id="SignalP"/>
    </source>
</evidence>
<evidence type="ECO:0000259" key="3">
    <source>
        <dbReference type="Pfam" id="PF01156"/>
    </source>
</evidence>
<dbReference type="GO" id="GO:0016799">
    <property type="term" value="F:hydrolase activity, hydrolyzing N-glycosyl compounds"/>
    <property type="evidence" value="ECO:0007669"/>
    <property type="project" value="InterPro"/>
</dbReference>
<dbReference type="EMBL" id="SNSC02000014">
    <property type="protein sequence ID" value="TID18478.1"/>
    <property type="molecule type" value="Genomic_DNA"/>
</dbReference>